<gene>
    <name evidence="2" type="ORF">KDH_40150</name>
</gene>
<dbReference type="SUPFAM" id="SSF53335">
    <property type="entry name" value="S-adenosyl-L-methionine-dependent methyltransferases"/>
    <property type="match status" value="1"/>
</dbReference>
<protein>
    <recommendedName>
        <fullName evidence="1">Methyltransferase type 11 domain-containing protein</fullName>
    </recommendedName>
</protein>
<dbReference type="Proteomes" id="UP001344906">
    <property type="component" value="Unassembled WGS sequence"/>
</dbReference>
<dbReference type="CDD" id="cd02440">
    <property type="entry name" value="AdoMet_MTases"/>
    <property type="match status" value="1"/>
</dbReference>
<evidence type="ECO:0000313" key="2">
    <source>
        <dbReference type="EMBL" id="GLV57178.1"/>
    </source>
</evidence>
<evidence type="ECO:0000313" key="3">
    <source>
        <dbReference type="Proteomes" id="UP001344906"/>
    </source>
</evidence>
<dbReference type="RefSeq" id="WP_338253109.1">
    <property type="nucleotide sequence ID" value="NZ_BSRI01000002.1"/>
</dbReference>
<dbReference type="Pfam" id="PF08241">
    <property type="entry name" value="Methyltransf_11"/>
    <property type="match status" value="1"/>
</dbReference>
<organism evidence="2 3">
    <name type="scientific">Dictyobacter halimunensis</name>
    <dbReference type="NCBI Taxonomy" id="3026934"/>
    <lineage>
        <taxon>Bacteria</taxon>
        <taxon>Bacillati</taxon>
        <taxon>Chloroflexota</taxon>
        <taxon>Ktedonobacteria</taxon>
        <taxon>Ktedonobacterales</taxon>
        <taxon>Dictyobacteraceae</taxon>
        <taxon>Dictyobacter</taxon>
    </lineage>
</organism>
<accession>A0ABQ6FWK5</accession>
<name>A0ABQ6FWK5_9CHLR</name>
<feature type="domain" description="Methyltransferase type 11" evidence="1">
    <location>
        <begin position="60"/>
        <end position="159"/>
    </location>
</feature>
<dbReference type="InterPro" id="IPR004033">
    <property type="entry name" value="UbiE/COQ5_MeTrFase"/>
</dbReference>
<dbReference type="PROSITE" id="PS51608">
    <property type="entry name" value="SAM_MT_UBIE"/>
    <property type="match status" value="1"/>
</dbReference>
<dbReference type="InterPro" id="IPR013216">
    <property type="entry name" value="Methyltransf_11"/>
</dbReference>
<dbReference type="InterPro" id="IPR029063">
    <property type="entry name" value="SAM-dependent_MTases_sf"/>
</dbReference>
<keyword evidence="3" id="KW-1185">Reference proteome</keyword>
<dbReference type="PANTHER" id="PTHR43591">
    <property type="entry name" value="METHYLTRANSFERASE"/>
    <property type="match status" value="1"/>
</dbReference>
<proteinExistence type="predicted"/>
<sequence>MHSHEIGNHTQSRHLSHLNFLFTGRGSRVYEHTMVHLTRPLYQRVIEDLASLQLAGEKVLDVGTGPGVLARDIARAFPQLRVYGVDLSTEMIQLARERTRQEQLNERVQFDSGDVRQLPYPDHSFDVIVSTISLHHWQELERPLRELYRVLKPGGRLWIYDARFIKPAMIEKAQAATPLVGTRMEHQLIRTGRWPFALYRRFAWHLHTFP</sequence>
<evidence type="ECO:0000259" key="1">
    <source>
        <dbReference type="Pfam" id="PF08241"/>
    </source>
</evidence>
<comment type="caution">
    <text evidence="2">The sequence shown here is derived from an EMBL/GenBank/DDBJ whole genome shotgun (WGS) entry which is preliminary data.</text>
</comment>
<dbReference type="Gene3D" id="3.40.50.150">
    <property type="entry name" value="Vaccinia Virus protein VP39"/>
    <property type="match status" value="1"/>
</dbReference>
<reference evidence="2 3" key="1">
    <citation type="submission" date="2023-02" db="EMBL/GenBank/DDBJ databases">
        <title>Dictyobacter halimunensis sp. nov., a new member of the class Ktedonobacteria from forest soil in a geothermal area.</title>
        <authorList>
            <person name="Rachmania M.K."/>
            <person name="Ningsih F."/>
            <person name="Sakai Y."/>
            <person name="Yabe S."/>
            <person name="Yokota A."/>
            <person name="Sjamsuridzal W."/>
        </authorList>
    </citation>
    <scope>NUCLEOTIDE SEQUENCE [LARGE SCALE GENOMIC DNA]</scope>
    <source>
        <strain evidence="2 3">S3.2.2.5</strain>
    </source>
</reference>
<dbReference type="EMBL" id="BSRI01000002">
    <property type="protein sequence ID" value="GLV57178.1"/>
    <property type="molecule type" value="Genomic_DNA"/>
</dbReference>